<evidence type="ECO:0000256" key="1">
    <source>
        <dbReference type="SAM" id="MobiDB-lite"/>
    </source>
</evidence>
<protein>
    <submittedName>
        <fullName evidence="3">Uncharacterized protein</fullName>
    </submittedName>
</protein>
<dbReference type="Proteomes" id="UP000696280">
    <property type="component" value="Unassembled WGS sequence"/>
</dbReference>
<accession>A0A9N9L202</accession>
<reference evidence="3" key="1">
    <citation type="submission" date="2021-07" db="EMBL/GenBank/DDBJ databases">
        <authorList>
            <person name="Durling M."/>
        </authorList>
    </citation>
    <scope>NUCLEOTIDE SEQUENCE</scope>
</reference>
<keyword evidence="2" id="KW-0472">Membrane</keyword>
<feature type="compositionally biased region" description="Basic and acidic residues" evidence="1">
    <location>
        <begin position="191"/>
        <end position="201"/>
    </location>
</feature>
<keyword evidence="2" id="KW-1133">Transmembrane helix</keyword>
<evidence type="ECO:0000256" key="2">
    <source>
        <dbReference type="SAM" id="Phobius"/>
    </source>
</evidence>
<sequence>MSSNSSCKAGGEWWECQLSVPTFQGCCTANPCNSNGRCSRDDLRPASFASTGKDDDDDKSSASKGPSTIIYTTGVVSIVSEGGANARPTTILVTTTASSNPSTITTSVTPQIPQDTHHNPGKVAGIAVGAVAGVLLLVGAIAGITKWRQKRRRERIGYPRLSGGPGDLGGNVDVAGAKGGSGGVMDDADPDSNHRAYVDKL</sequence>
<comment type="caution">
    <text evidence="3">The sequence shown here is derived from an EMBL/GenBank/DDBJ whole genome shotgun (WGS) entry which is preliminary data.</text>
</comment>
<name>A0A9N9L202_9HELO</name>
<proteinExistence type="predicted"/>
<organism evidence="3 4">
    <name type="scientific">Hymenoscyphus fraxineus</name>
    <dbReference type="NCBI Taxonomy" id="746836"/>
    <lineage>
        <taxon>Eukaryota</taxon>
        <taxon>Fungi</taxon>
        <taxon>Dikarya</taxon>
        <taxon>Ascomycota</taxon>
        <taxon>Pezizomycotina</taxon>
        <taxon>Leotiomycetes</taxon>
        <taxon>Helotiales</taxon>
        <taxon>Helotiaceae</taxon>
        <taxon>Hymenoscyphus</taxon>
    </lineage>
</organism>
<keyword evidence="2" id="KW-0812">Transmembrane</keyword>
<feature type="transmembrane region" description="Helical" evidence="2">
    <location>
        <begin position="123"/>
        <end position="145"/>
    </location>
</feature>
<dbReference type="EMBL" id="CAJVRL010000070">
    <property type="protein sequence ID" value="CAG8956235.1"/>
    <property type="molecule type" value="Genomic_DNA"/>
</dbReference>
<gene>
    <name evidence="3" type="ORF">HYFRA_00003615</name>
</gene>
<evidence type="ECO:0000313" key="3">
    <source>
        <dbReference type="EMBL" id="CAG8956235.1"/>
    </source>
</evidence>
<dbReference type="OrthoDB" id="3692311at2759"/>
<dbReference type="AlphaFoldDB" id="A0A9N9L202"/>
<evidence type="ECO:0000313" key="4">
    <source>
        <dbReference type="Proteomes" id="UP000696280"/>
    </source>
</evidence>
<feature type="region of interest" description="Disordered" evidence="1">
    <location>
        <begin position="157"/>
        <end position="201"/>
    </location>
</feature>
<keyword evidence="4" id="KW-1185">Reference proteome</keyword>